<organism evidence="4 5">
    <name type="scientific">Dactylosporangium vinaceum</name>
    <dbReference type="NCBI Taxonomy" id="53362"/>
    <lineage>
        <taxon>Bacteria</taxon>
        <taxon>Bacillati</taxon>
        <taxon>Actinomycetota</taxon>
        <taxon>Actinomycetes</taxon>
        <taxon>Micromonosporales</taxon>
        <taxon>Micromonosporaceae</taxon>
        <taxon>Dactylosporangium</taxon>
    </lineage>
</organism>
<evidence type="ECO:0000313" key="5">
    <source>
        <dbReference type="Proteomes" id="UP001589608"/>
    </source>
</evidence>
<evidence type="ECO:0000259" key="3">
    <source>
        <dbReference type="Pfam" id="PF14016"/>
    </source>
</evidence>
<keyword evidence="2" id="KW-0732">Signal</keyword>
<dbReference type="RefSeq" id="WP_223103442.1">
    <property type="nucleotide sequence ID" value="NZ_CP061913.1"/>
</dbReference>
<protein>
    <submittedName>
        <fullName evidence="4">DUF4232 domain-containing protein</fullName>
    </submittedName>
</protein>
<evidence type="ECO:0000313" key="4">
    <source>
        <dbReference type="EMBL" id="MFB9449298.1"/>
    </source>
</evidence>
<keyword evidence="5" id="KW-1185">Reference proteome</keyword>
<reference evidence="4 5" key="1">
    <citation type="submission" date="2024-09" db="EMBL/GenBank/DDBJ databases">
        <authorList>
            <person name="Sun Q."/>
            <person name="Mori K."/>
        </authorList>
    </citation>
    <scope>NUCLEOTIDE SEQUENCE [LARGE SCALE GENOMIC DNA]</scope>
    <source>
        <strain evidence="4 5">JCM 3307</strain>
    </source>
</reference>
<dbReference type="PROSITE" id="PS51257">
    <property type="entry name" value="PROKAR_LIPOPROTEIN"/>
    <property type="match status" value="1"/>
</dbReference>
<dbReference type="InterPro" id="IPR025326">
    <property type="entry name" value="DUF4232"/>
</dbReference>
<feature type="compositionally biased region" description="Low complexity" evidence="1">
    <location>
        <begin position="24"/>
        <end position="53"/>
    </location>
</feature>
<proteinExistence type="predicted"/>
<dbReference type="Pfam" id="PF14016">
    <property type="entry name" value="DUF4232"/>
    <property type="match status" value="1"/>
</dbReference>
<dbReference type="Proteomes" id="UP001589608">
    <property type="component" value="Unassembled WGS sequence"/>
</dbReference>
<feature type="domain" description="DUF4232" evidence="3">
    <location>
        <begin position="78"/>
        <end position="205"/>
    </location>
</feature>
<comment type="caution">
    <text evidence="4">The sequence shown here is derived from an EMBL/GenBank/DDBJ whole genome shotgun (WGS) entry which is preliminary data.</text>
</comment>
<feature type="signal peptide" evidence="2">
    <location>
        <begin position="1"/>
        <end position="24"/>
    </location>
</feature>
<evidence type="ECO:0000256" key="1">
    <source>
        <dbReference type="SAM" id="MobiDB-lite"/>
    </source>
</evidence>
<feature type="compositionally biased region" description="Low complexity" evidence="1">
    <location>
        <begin position="67"/>
        <end position="76"/>
    </location>
</feature>
<feature type="compositionally biased region" description="Pro residues" evidence="1">
    <location>
        <begin position="54"/>
        <end position="66"/>
    </location>
</feature>
<name>A0ABV5ML25_9ACTN</name>
<sequence length="220" mass="22167">MKKHLAALVLVPLLLAACDPVDEAAGGPSTAPGAPSSGAASSGSPVPAQSAPSSSPPQSGPSPSSQPRPTQSSGPGRCRTADLQITAQGAPGGGAAGSQYNWLVFTNISARTCTLNGYPGVSRLAGPTGPQINDPLRRETGVTVAEVVLAPNAAAHATLREANVGQFDTNCNPVDQDGFRIFPPGETTSFFLPWHERACSVNGTNVGAVFPVVAGLSETS</sequence>
<gene>
    <name evidence="4" type="ORF">ACFFTR_40010</name>
</gene>
<evidence type="ECO:0000256" key="2">
    <source>
        <dbReference type="SAM" id="SignalP"/>
    </source>
</evidence>
<dbReference type="EMBL" id="JBHMCA010000065">
    <property type="protein sequence ID" value="MFB9449298.1"/>
    <property type="molecule type" value="Genomic_DNA"/>
</dbReference>
<feature type="region of interest" description="Disordered" evidence="1">
    <location>
        <begin position="22"/>
        <end position="78"/>
    </location>
</feature>
<accession>A0ABV5ML25</accession>
<feature type="chain" id="PRO_5046555106" evidence="2">
    <location>
        <begin position="25"/>
        <end position="220"/>
    </location>
</feature>